<gene>
    <name evidence="1" type="ORF">MRATA1EN22A_LOCUS17672</name>
</gene>
<sequence length="78" mass="8406">MPLLLFGYVKAQSRTVSHYPVTVVRTPPAQPLSPGPSSPPSLPGTRLDLMIFQQHWSKILPAVPLPAEHGPFPPSSAL</sequence>
<dbReference type="Proteomes" id="UP001162501">
    <property type="component" value="Chromosome 28"/>
</dbReference>
<proteinExistence type="predicted"/>
<protein>
    <submittedName>
        <fullName evidence="1">Uncharacterized protein</fullName>
    </submittedName>
</protein>
<evidence type="ECO:0000313" key="2">
    <source>
        <dbReference type="Proteomes" id="UP001162501"/>
    </source>
</evidence>
<name>A0AC59ZFR2_RANTA</name>
<dbReference type="EMBL" id="OX596112">
    <property type="protein sequence ID" value="CAN0400423.1"/>
    <property type="molecule type" value="Genomic_DNA"/>
</dbReference>
<reference evidence="1" key="2">
    <citation type="submission" date="2025-03" db="EMBL/GenBank/DDBJ databases">
        <authorList>
            <consortium name="ELIXIR-Norway"/>
            <consortium name="Elixir Norway"/>
        </authorList>
    </citation>
    <scope>NUCLEOTIDE SEQUENCE</scope>
</reference>
<reference evidence="1" key="1">
    <citation type="submission" date="2023-05" db="EMBL/GenBank/DDBJ databases">
        <authorList>
            <consortium name="ELIXIR-Norway"/>
        </authorList>
    </citation>
    <scope>NUCLEOTIDE SEQUENCE</scope>
</reference>
<evidence type="ECO:0000313" key="1">
    <source>
        <dbReference type="EMBL" id="CAN0400423.1"/>
    </source>
</evidence>
<organism evidence="1 2">
    <name type="scientific">Rangifer tarandus platyrhynchus</name>
    <name type="common">Svalbard reindeer</name>
    <dbReference type="NCBI Taxonomy" id="3082113"/>
    <lineage>
        <taxon>Eukaryota</taxon>
        <taxon>Metazoa</taxon>
        <taxon>Chordata</taxon>
        <taxon>Craniata</taxon>
        <taxon>Vertebrata</taxon>
        <taxon>Euteleostomi</taxon>
        <taxon>Mammalia</taxon>
        <taxon>Eutheria</taxon>
        <taxon>Laurasiatheria</taxon>
        <taxon>Artiodactyla</taxon>
        <taxon>Ruminantia</taxon>
        <taxon>Pecora</taxon>
        <taxon>Cervidae</taxon>
        <taxon>Odocoileinae</taxon>
        <taxon>Rangifer</taxon>
    </lineage>
</organism>
<accession>A0AC59ZFR2</accession>